<dbReference type="NCBIfam" id="NF009222">
    <property type="entry name" value="PRK12570.1"/>
    <property type="match status" value="1"/>
</dbReference>
<keyword evidence="2" id="KW-0378">Hydrolase</keyword>
<dbReference type="InterPro" id="IPR001347">
    <property type="entry name" value="SIS_dom"/>
</dbReference>
<reference evidence="7 8" key="1">
    <citation type="submission" date="2020-08" db="EMBL/GenBank/DDBJ databases">
        <title>Sequencing the genomes of 1000 actinobacteria strains.</title>
        <authorList>
            <person name="Klenk H.-P."/>
        </authorList>
    </citation>
    <scope>NUCLEOTIDE SEQUENCE [LARGE SCALE GENOMIC DNA]</scope>
    <source>
        <strain evidence="7 8">DSM 23040</strain>
    </source>
</reference>
<comment type="subunit">
    <text evidence="4">Homodimer.</text>
</comment>
<keyword evidence="4" id="KW-0119">Carbohydrate metabolism</keyword>
<feature type="region of interest" description="Disordered" evidence="5">
    <location>
        <begin position="671"/>
        <end position="709"/>
    </location>
</feature>
<keyword evidence="3" id="KW-0326">Glycosidase</keyword>
<evidence type="ECO:0000313" key="7">
    <source>
        <dbReference type="EMBL" id="MBB3022370.1"/>
    </source>
</evidence>
<dbReference type="EMBL" id="JACHWP010000001">
    <property type="protein sequence ID" value="MBB3022370.1"/>
    <property type="molecule type" value="Genomic_DNA"/>
</dbReference>
<dbReference type="Gene3D" id="3.40.50.10490">
    <property type="entry name" value="Glucose-6-phosphate isomerase like protein, domain 1"/>
    <property type="match status" value="1"/>
</dbReference>
<dbReference type="PROSITE" id="PS01272">
    <property type="entry name" value="GCKR"/>
    <property type="match status" value="1"/>
</dbReference>
<evidence type="ECO:0000256" key="4">
    <source>
        <dbReference type="HAMAP-Rule" id="MF_00068"/>
    </source>
</evidence>
<dbReference type="InterPro" id="IPR005486">
    <property type="entry name" value="Glucokinase_regulatory_CS"/>
</dbReference>
<dbReference type="EC" id="4.2.1.126" evidence="4"/>
<feature type="active site" evidence="4">
    <location>
        <position position="508"/>
    </location>
</feature>
<comment type="pathway">
    <text evidence="4">Amino-sugar metabolism; N-acetylmuramate degradation.</text>
</comment>
<dbReference type="InterPro" id="IPR050226">
    <property type="entry name" value="NagZ_Beta-hexosaminidase"/>
</dbReference>
<dbReference type="Gene3D" id="3.20.20.300">
    <property type="entry name" value="Glycoside hydrolase, family 3, N-terminal domain"/>
    <property type="match status" value="1"/>
</dbReference>
<comment type="catalytic activity">
    <reaction evidence="4">
        <text>N-acetyl-D-muramate 6-phosphate + H2O = N-acetyl-D-glucosamine 6-phosphate + (R)-lactate</text>
        <dbReference type="Rhea" id="RHEA:26410"/>
        <dbReference type="ChEBI" id="CHEBI:15377"/>
        <dbReference type="ChEBI" id="CHEBI:16004"/>
        <dbReference type="ChEBI" id="CHEBI:57513"/>
        <dbReference type="ChEBI" id="CHEBI:58722"/>
        <dbReference type="EC" id="4.2.1.126"/>
    </reaction>
</comment>
<dbReference type="PANTHER" id="PTHR30480:SF16">
    <property type="entry name" value="GLYCOSIDE HYDROLASE FAMILY 3 DOMAIN PROTEIN"/>
    <property type="match status" value="1"/>
</dbReference>
<name>A0A839QUB5_9MICO</name>
<comment type="function">
    <text evidence="4">Specifically catalyzes the cleavage of the D-lactyl ether substituent of MurNAc 6-phosphate, producing GlcNAc 6-phosphate and D-lactate.</text>
</comment>
<dbReference type="RefSeq" id="WP_183374357.1">
    <property type="nucleotide sequence ID" value="NZ_CBCSFZ010000002.1"/>
</dbReference>
<accession>A0A839QUB5</accession>
<dbReference type="InterPro" id="IPR036962">
    <property type="entry name" value="Glyco_hydro_3_N_sf"/>
</dbReference>
<evidence type="ECO:0000256" key="5">
    <source>
        <dbReference type="SAM" id="MobiDB-lite"/>
    </source>
</evidence>
<dbReference type="GO" id="GO:0009254">
    <property type="term" value="P:peptidoglycan turnover"/>
    <property type="evidence" value="ECO:0007669"/>
    <property type="project" value="TreeGrafter"/>
</dbReference>
<dbReference type="HAMAP" id="MF_00068">
    <property type="entry name" value="MurQ"/>
    <property type="match status" value="1"/>
</dbReference>
<dbReference type="SUPFAM" id="SSF53697">
    <property type="entry name" value="SIS domain"/>
    <property type="match status" value="1"/>
</dbReference>
<dbReference type="GO" id="GO:0005975">
    <property type="term" value="P:carbohydrate metabolic process"/>
    <property type="evidence" value="ECO:0007669"/>
    <property type="project" value="InterPro"/>
</dbReference>
<dbReference type="Gene3D" id="1.10.8.1080">
    <property type="match status" value="1"/>
</dbReference>
<dbReference type="CDD" id="cd05007">
    <property type="entry name" value="SIS_Etherase"/>
    <property type="match status" value="1"/>
</dbReference>
<comment type="miscellaneous">
    <text evidence="4">A lyase-type mechanism (elimination/hydration) is suggested for the cleavage of the lactyl ether bond of MurNAc 6-phosphate, with the formation of an alpha,beta-unsaturated aldehyde intermediate with (E)-stereochemistry, followed by the syn addition of water to give product.</text>
</comment>
<dbReference type="Pfam" id="PF22645">
    <property type="entry name" value="GKRP_SIS_N"/>
    <property type="match status" value="1"/>
</dbReference>
<dbReference type="PANTHER" id="PTHR30480">
    <property type="entry name" value="BETA-HEXOSAMINIDASE-RELATED"/>
    <property type="match status" value="1"/>
</dbReference>
<sequence>MSPRTDWDPDVLGVLLAPMEGTELSDFMRSALASGLGGITLFAPNTPTLGATQRLCAQIRDAGADPIIAIDEEGGRVTRLFGHGDGFGGPPGRPTDTAPLTQAETSRHEGPLPAAAVFGRADDEDLTARAGAALGALLAELGITMDFAPVADVATNPENPVIGHRAFSSDPAAALRHAAAFTRGLHSAGVAACAKHFPGHGDADTDSHLSMPTIRLDRATVLSDHAEPFSALWTGEMDGAAAVDAVMTGHLEVPALGDGPASLSRWSADLLDEIGFTGVIVTDALDMGAVTHAAGFGDGCIRALEAGAHLLCLGSPLQAREHDLLTAAHDAILGAVGSGRLTREQLRDAHQRAARCQRARRVTAPTRPASSDLEPLVAHLWQVGDEARAAGESSVSAADVPTEQRNERTRHIDTVSTPDAVDLILAEEQTSVDAVRSQAAQIAELAEICVDTIVSGGTVHYVGAGTSGRLAVLDAAELLPTFNADSDVFAAHLAGGPSAMFHAVEGAEDSSAAGAALIAEHCGGCDTVIGLAASGRTPFVRGALEAARARRLRTGLISANPSAPLAGLANVAVLLPTGPEAIAGSTRMKAGTAQKMALNALSTATMVRLGTTYENLMIDVRATNEKLVERTARILATATGIDADGARAALRACDGELRTALVILLAGEDPTDPAVRESARAARAAAPPDPSRDGDPSGIRTAAEELRRA</sequence>
<dbReference type="Pfam" id="PF00933">
    <property type="entry name" value="Glyco_hydro_3"/>
    <property type="match status" value="1"/>
</dbReference>
<feature type="domain" description="SIS" evidence="6">
    <location>
        <begin position="449"/>
        <end position="611"/>
    </location>
</feature>
<comment type="similarity">
    <text evidence="1">Belongs to the glycosyl hydrolase 3 family.</text>
</comment>
<dbReference type="GO" id="GO:0097173">
    <property type="term" value="P:N-acetylmuramic acid catabolic process"/>
    <property type="evidence" value="ECO:0007669"/>
    <property type="project" value="UniProtKB-UniPathway"/>
</dbReference>
<dbReference type="AlphaFoldDB" id="A0A839QUB5"/>
<dbReference type="GO" id="GO:0016835">
    <property type="term" value="F:carbon-oxygen lyase activity"/>
    <property type="evidence" value="ECO:0007669"/>
    <property type="project" value="UniProtKB-UniRule"/>
</dbReference>
<feature type="region of interest" description="Disordered" evidence="5">
    <location>
        <begin position="81"/>
        <end position="109"/>
    </location>
</feature>
<dbReference type="GO" id="GO:0046348">
    <property type="term" value="P:amino sugar catabolic process"/>
    <property type="evidence" value="ECO:0007669"/>
    <property type="project" value="InterPro"/>
</dbReference>
<dbReference type="PROSITE" id="PS51464">
    <property type="entry name" value="SIS"/>
    <property type="match status" value="1"/>
</dbReference>
<feature type="active site" description="Proton donor" evidence="4">
    <location>
        <position position="477"/>
    </location>
</feature>
<organism evidence="7 8">
    <name type="scientific">Helcobacillus massiliensis</name>
    <dbReference type="NCBI Taxonomy" id="521392"/>
    <lineage>
        <taxon>Bacteria</taxon>
        <taxon>Bacillati</taxon>
        <taxon>Actinomycetota</taxon>
        <taxon>Actinomycetes</taxon>
        <taxon>Micrococcales</taxon>
        <taxon>Dermabacteraceae</taxon>
        <taxon>Helcobacillus</taxon>
    </lineage>
</organism>
<protein>
    <recommendedName>
        <fullName evidence="4">N-acetylmuramic acid 6-phosphate etherase</fullName>
        <shortName evidence="4">MurNAc-6-P etherase</shortName>
        <ecNumber evidence="4">4.2.1.126</ecNumber>
    </recommendedName>
    <alternativeName>
        <fullName evidence="4">N-acetylmuramic acid 6-phosphate hydrolase</fullName>
    </alternativeName>
    <alternativeName>
        <fullName evidence="4">N-acetylmuramic acid 6-phosphate lyase</fullName>
    </alternativeName>
</protein>
<evidence type="ECO:0000256" key="3">
    <source>
        <dbReference type="ARBA" id="ARBA00023295"/>
    </source>
</evidence>
<dbReference type="GO" id="GO:0004553">
    <property type="term" value="F:hydrolase activity, hydrolyzing O-glycosyl compounds"/>
    <property type="evidence" value="ECO:0007669"/>
    <property type="project" value="InterPro"/>
</dbReference>
<dbReference type="SUPFAM" id="SSF51445">
    <property type="entry name" value="(Trans)glycosidases"/>
    <property type="match status" value="1"/>
</dbReference>
<evidence type="ECO:0000259" key="6">
    <source>
        <dbReference type="PROSITE" id="PS51464"/>
    </source>
</evidence>
<dbReference type="InterPro" id="IPR001764">
    <property type="entry name" value="Glyco_hydro_3_N"/>
</dbReference>
<evidence type="ECO:0000313" key="8">
    <source>
        <dbReference type="Proteomes" id="UP000568050"/>
    </source>
</evidence>
<dbReference type="InterPro" id="IPR017853">
    <property type="entry name" value="GH"/>
</dbReference>
<comment type="similarity">
    <text evidence="4">Belongs to the GCKR-like family. MurNAc-6-P etherase subfamily.</text>
</comment>
<dbReference type="UniPathway" id="UPA00342"/>
<evidence type="ECO:0000256" key="1">
    <source>
        <dbReference type="ARBA" id="ARBA00005336"/>
    </source>
</evidence>
<dbReference type="InterPro" id="IPR046348">
    <property type="entry name" value="SIS_dom_sf"/>
</dbReference>
<gene>
    <name evidence="4" type="primary">murQ</name>
    <name evidence="7" type="ORF">FHX50_000618</name>
</gene>
<dbReference type="NCBIfam" id="NF003915">
    <property type="entry name" value="PRK05441.1"/>
    <property type="match status" value="1"/>
</dbReference>
<keyword evidence="4" id="KW-0456">Lyase</keyword>
<keyword evidence="8" id="KW-1185">Reference proteome</keyword>
<dbReference type="GO" id="GO:0097367">
    <property type="term" value="F:carbohydrate derivative binding"/>
    <property type="evidence" value="ECO:0007669"/>
    <property type="project" value="InterPro"/>
</dbReference>
<dbReference type="Proteomes" id="UP000568050">
    <property type="component" value="Unassembled WGS sequence"/>
</dbReference>
<proteinExistence type="inferred from homology"/>
<dbReference type="InterPro" id="IPR005488">
    <property type="entry name" value="Etherase_MurQ"/>
</dbReference>
<evidence type="ECO:0000256" key="2">
    <source>
        <dbReference type="ARBA" id="ARBA00022801"/>
    </source>
</evidence>
<comment type="caution">
    <text evidence="7">The sequence shown here is derived from an EMBL/GenBank/DDBJ whole genome shotgun (WGS) entry which is preliminary data.</text>
</comment>